<evidence type="ECO:0000313" key="7">
    <source>
        <dbReference type="EMBL" id="MBW8637349.1"/>
    </source>
</evidence>
<feature type="transmembrane region" description="Helical" evidence="6">
    <location>
        <begin position="51"/>
        <end position="72"/>
    </location>
</feature>
<reference evidence="7" key="1">
    <citation type="submission" date="2021-08" db="EMBL/GenBank/DDBJ databases">
        <title>Hoeflea bacterium WL0058 sp. nov., isolated from the sediment.</title>
        <authorList>
            <person name="Wang L."/>
            <person name="Zhang D."/>
        </authorList>
    </citation>
    <scope>NUCLEOTIDE SEQUENCE</scope>
    <source>
        <strain evidence="7">WL0058</strain>
    </source>
</reference>
<evidence type="ECO:0000313" key="8">
    <source>
        <dbReference type="Proteomes" id="UP001196509"/>
    </source>
</evidence>
<dbReference type="PANTHER" id="PTHR32196">
    <property type="entry name" value="ABC TRANSPORTER PERMEASE PROTEIN YPHD-RELATED-RELATED"/>
    <property type="match status" value="1"/>
</dbReference>
<keyword evidence="4 6" id="KW-1133">Transmembrane helix</keyword>
<dbReference type="EMBL" id="JAICBX010000002">
    <property type="protein sequence ID" value="MBW8637349.1"/>
    <property type="molecule type" value="Genomic_DNA"/>
</dbReference>
<evidence type="ECO:0000256" key="3">
    <source>
        <dbReference type="ARBA" id="ARBA00022692"/>
    </source>
</evidence>
<dbReference type="RefSeq" id="WP_220228060.1">
    <property type="nucleotide sequence ID" value="NZ_JAICBX010000002.1"/>
</dbReference>
<accession>A0AAE2ZJX5</accession>
<evidence type="ECO:0000256" key="6">
    <source>
        <dbReference type="SAM" id="Phobius"/>
    </source>
</evidence>
<keyword evidence="3 6" id="KW-0812">Transmembrane</keyword>
<feature type="transmembrane region" description="Helical" evidence="6">
    <location>
        <begin position="92"/>
        <end position="110"/>
    </location>
</feature>
<dbReference type="GO" id="GO:0005886">
    <property type="term" value="C:plasma membrane"/>
    <property type="evidence" value="ECO:0007669"/>
    <property type="project" value="UniProtKB-SubCell"/>
</dbReference>
<evidence type="ECO:0000256" key="2">
    <source>
        <dbReference type="ARBA" id="ARBA00022475"/>
    </source>
</evidence>
<name>A0AAE2ZJX5_9HYPH</name>
<feature type="transmembrane region" description="Helical" evidence="6">
    <location>
        <begin position="160"/>
        <end position="181"/>
    </location>
</feature>
<comment type="caution">
    <text evidence="7">The sequence shown here is derived from an EMBL/GenBank/DDBJ whole genome shotgun (WGS) entry which is preliminary data.</text>
</comment>
<dbReference type="CDD" id="cd06579">
    <property type="entry name" value="TM_PBP1_transp_AraH_like"/>
    <property type="match status" value="1"/>
</dbReference>
<dbReference type="AlphaFoldDB" id="A0AAE2ZJX5"/>
<keyword evidence="2" id="KW-1003">Cell membrane</keyword>
<keyword evidence="8" id="KW-1185">Reference proteome</keyword>
<dbReference type="InterPro" id="IPR001851">
    <property type="entry name" value="ABC_transp_permease"/>
</dbReference>
<feature type="transmembrane region" description="Helical" evidence="6">
    <location>
        <begin position="210"/>
        <end position="230"/>
    </location>
</feature>
<sequence>MNRAQLVIAFFFRLPPIVWALLLTVAFGALYNPQFRTVDNAMNVLEQSATLAFLALGQAFVIAGGLIDLSVGQLVGLVTVVACMGFEALPGWRLPVILGCLLLGAAVGMINGTLINHLRMPPLILTFGMLSVLQGCIFMLTDRSVGSSIPAIDFLAHGRIAGIPASLILVILATVIAFYCLQRSTFGWHLLAMGNNASASRKAGLNVRGLTLIAYSVSGFFAAIAGLVLAGRLGTGFPNAGSGLELDSIVAVVLGGTPLKGGRVNVVAVLAAVFFLGTVSNLLNLMQVPTFTQILIKGIIVIVAILLERPRWAAAPQ</sequence>
<keyword evidence="5 6" id="KW-0472">Membrane</keyword>
<evidence type="ECO:0000256" key="1">
    <source>
        <dbReference type="ARBA" id="ARBA00004651"/>
    </source>
</evidence>
<evidence type="ECO:0000256" key="4">
    <source>
        <dbReference type="ARBA" id="ARBA00022989"/>
    </source>
</evidence>
<feature type="transmembrane region" description="Helical" evidence="6">
    <location>
        <begin position="290"/>
        <end position="307"/>
    </location>
</feature>
<evidence type="ECO:0000256" key="5">
    <source>
        <dbReference type="ARBA" id="ARBA00023136"/>
    </source>
</evidence>
<protein>
    <submittedName>
        <fullName evidence="7">ABC transporter permease</fullName>
    </submittedName>
</protein>
<proteinExistence type="predicted"/>
<feature type="transmembrane region" description="Helical" evidence="6">
    <location>
        <begin position="122"/>
        <end position="140"/>
    </location>
</feature>
<dbReference type="Pfam" id="PF02653">
    <property type="entry name" value="BPD_transp_2"/>
    <property type="match status" value="1"/>
</dbReference>
<gene>
    <name evidence="7" type="ORF">K1W69_09130</name>
</gene>
<dbReference type="Proteomes" id="UP001196509">
    <property type="component" value="Unassembled WGS sequence"/>
</dbReference>
<feature type="transmembrane region" description="Helical" evidence="6">
    <location>
        <begin position="6"/>
        <end position="31"/>
    </location>
</feature>
<organism evidence="7 8">
    <name type="scientific">Flavimaribacter sediminis</name>
    <dbReference type="NCBI Taxonomy" id="2865987"/>
    <lineage>
        <taxon>Bacteria</taxon>
        <taxon>Pseudomonadati</taxon>
        <taxon>Pseudomonadota</taxon>
        <taxon>Alphaproteobacteria</taxon>
        <taxon>Hyphomicrobiales</taxon>
        <taxon>Rhizobiaceae</taxon>
        <taxon>Flavimaribacter</taxon>
    </lineage>
</organism>
<comment type="subcellular location">
    <subcellularLocation>
        <location evidence="1">Cell membrane</location>
        <topology evidence="1">Multi-pass membrane protein</topology>
    </subcellularLocation>
</comment>
<dbReference type="GO" id="GO:0022857">
    <property type="term" value="F:transmembrane transporter activity"/>
    <property type="evidence" value="ECO:0007669"/>
    <property type="project" value="InterPro"/>
</dbReference>